<name>A0A5I2X8L3_SALET</name>
<evidence type="ECO:0000313" key="1">
    <source>
        <dbReference type="EMBL" id="HAE1791710.1"/>
    </source>
</evidence>
<sequence>MSDSVIVFSRQWPVTAAVAALTERVCPGPVLPVFSQQALEAALAAHPDNMVILGLNPHEHVRALHDLAPSLRGRRLLFLARTLYWTDRILPRFWGLEDCSFCTLDNFHSPAWRRTVLRRMIPVSRNVKSRREAHRVLPPPETVKSLEQINLWLEQQKRDAGLIGRERELLLMLAEGNRPEMEAQRISHFKKRGLEKLQMPLHVSSLYRGILLRPELQVCLPQTGQDTLREEGRTA</sequence>
<dbReference type="AlphaFoldDB" id="A0A5I2X8L3"/>
<reference evidence="1" key="2">
    <citation type="submission" date="2018-07" db="EMBL/GenBank/DDBJ databases">
        <authorList>
            <consortium name="NCBI Pathogen Detection Project"/>
        </authorList>
    </citation>
    <scope>NUCLEOTIDE SEQUENCE</scope>
    <source>
        <strain evidence="1">BCW_2640</strain>
    </source>
</reference>
<accession>A0A5I2X8L3</accession>
<reference evidence="1" key="1">
    <citation type="journal article" date="2018" name="Genome Biol.">
        <title>SKESA: strategic k-mer extension for scrupulous assemblies.</title>
        <authorList>
            <person name="Souvorov A."/>
            <person name="Agarwala R."/>
            <person name="Lipman D.J."/>
        </authorList>
    </citation>
    <scope>NUCLEOTIDE SEQUENCE</scope>
    <source>
        <strain evidence="1">BCW_2640</strain>
    </source>
</reference>
<proteinExistence type="predicted"/>
<dbReference type="EMBL" id="DAARBX010000001">
    <property type="protein sequence ID" value="HAE1791710.1"/>
    <property type="molecule type" value="Genomic_DNA"/>
</dbReference>
<organism evidence="1">
    <name type="scientific">Salmonella enterica subsp. enterica serovar Ank</name>
    <dbReference type="NCBI Taxonomy" id="1173578"/>
    <lineage>
        <taxon>Bacteria</taxon>
        <taxon>Pseudomonadati</taxon>
        <taxon>Pseudomonadota</taxon>
        <taxon>Gammaproteobacteria</taxon>
        <taxon>Enterobacterales</taxon>
        <taxon>Enterobacteriaceae</taxon>
        <taxon>Salmonella</taxon>
    </lineage>
</organism>
<gene>
    <name evidence="1" type="ORF">G3V02_000348</name>
</gene>
<protein>
    <submittedName>
        <fullName evidence="1">Uncharacterized protein</fullName>
    </submittedName>
</protein>
<comment type="caution">
    <text evidence="1">The sequence shown here is derived from an EMBL/GenBank/DDBJ whole genome shotgun (WGS) entry which is preliminary data.</text>
</comment>